<dbReference type="PROSITE" id="PS51476">
    <property type="entry name" value="PROTEASOME_BETA_2"/>
    <property type="match status" value="1"/>
</dbReference>
<dbReference type="CDD" id="cd03760">
    <property type="entry name" value="proteasome_beta_type_4"/>
    <property type="match status" value="1"/>
</dbReference>
<evidence type="ECO:0000256" key="3">
    <source>
        <dbReference type="ARBA" id="ARBA00023242"/>
    </source>
</evidence>
<dbReference type="GO" id="GO:0019774">
    <property type="term" value="C:proteasome core complex, beta-subunit complex"/>
    <property type="evidence" value="ECO:0007669"/>
    <property type="project" value="UniProtKB-UniRule"/>
</dbReference>
<reference evidence="5 6" key="1">
    <citation type="journal article" date="2017" name="Nat. Ecol. Evol.">
        <title>Scallop genome provides insights into evolution of bilaterian karyotype and development.</title>
        <authorList>
            <person name="Wang S."/>
            <person name="Zhang J."/>
            <person name="Jiao W."/>
            <person name="Li J."/>
            <person name="Xun X."/>
            <person name="Sun Y."/>
            <person name="Guo X."/>
            <person name="Huan P."/>
            <person name="Dong B."/>
            <person name="Zhang L."/>
            <person name="Hu X."/>
            <person name="Sun X."/>
            <person name="Wang J."/>
            <person name="Zhao C."/>
            <person name="Wang Y."/>
            <person name="Wang D."/>
            <person name="Huang X."/>
            <person name="Wang R."/>
            <person name="Lv J."/>
            <person name="Li Y."/>
            <person name="Zhang Z."/>
            <person name="Liu B."/>
            <person name="Lu W."/>
            <person name="Hui Y."/>
            <person name="Liang J."/>
            <person name="Zhou Z."/>
            <person name="Hou R."/>
            <person name="Li X."/>
            <person name="Liu Y."/>
            <person name="Li H."/>
            <person name="Ning X."/>
            <person name="Lin Y."/>
            <person name="Zhao L."/>
            <person name="Xing Q."/>
            <person name="Dou J."/>
            <person name="Li Y."/>
            <person name="Mao J."/>
            <person name="Guo H."/>
            <person name="Dou H."/>
            <person name="Li T."/>
            <person name="Mu C."/>
            <person name="Jiang W."/>
            <person name="Fu Q."/>
            <person name="Fu X."/>
            <person name="Miao Y."/>
            <person name="Liu J."/>
            <person name="Yu Q."/>
            <person name="Li R."/>
            <person name="Liao H."/>
            <person name="Li X."/>
            <person name="Kong Y."/>
            <person name="Jiang Z."/>
            <person name="Chourrout D."/>
            <person name="Li R."/>
            <person name="Bao Z."/>
        </authorList>
    </citation>
    <scope>NUCLEOTIDE SEQUENCE [LARGE SCALE GENOMIC DNA]</scope>
    <source>
        <strain evidence="5 6">PY_sf001</strain>
    </source>
</reference>
<evidence type="ECO:0000256" key="2">
    <source>
        <dbReference type="ARBA" id="ARBA00022942"/>
    </source>
</evidence>
<dbReference type="FunFam" id="3.60.20.10:FF:000014">
    <property type="entry name" value="Proteasome subunit beta type-7"/>
    <property type="match status" value="1"/>
</dbReference>
<dbReference type="SUPFAM" id="SSF56235">
    <property type="entry name" value="N-terminal nucleophile aminohydrolases (Ntn hydrolases)"/>
    <property type="match status" value="1"/>
</dbReference>
<keyword evidence="1 4" id="KW-0963">Cytoplasm</keyword>
<proteinExistence type="inferred from homology"/>
<gene>
    <name evidence="5" type="ORF">KP79_PYT22737</name>
</gene>
<keyword evidence="6" id="KW-1185">Reference proteome</keyword>
<keyword evidence="3 4" id="KW-0539">Nucleus</keyword>
<dbReference type="Proteomes" id="UP000242188">
    <property type="component" value="Unassembled WGS sequence"/>
</dbReference>
<dbReference type="PANTHER" id="PTHR32194">
    <property type="entry name" value="METALLOPROTEASE TLDD"/>
    <property type="match status" value="1"/>
</dbReference>
<organism evidence="5 6">
    <name type="scientific">Mizuhopecten yessoensis</name>
    <name type="common">Japanese scallop</name>
    <name type="synonym">Patinopecten yessoensis</name>
    <dbReference type="NCBI Taxonomy" id="6573"/>
    <lineage>
        <taxon>Eukaryota</taxon>
        <taxon>Metazoa</taxon>
        <taxon>Spiralia</taxon>
        <taxon>Lophotrochozoa</taxon>
        <taxon>Mollusca</taxon>
        <taxon>Bivalvia</taxon>
        <taxon>Autobranchia</taxon>
        <taxon>Pteriomorphia</taxon>
        <taxon>Pectinida</taxon>
        <taxon>Pectinoidea</taxon>
        <taxon>Pectinidae</taxon>
        <taxon>Mizuhopecten</taxon>
    </lineage>
</organism>
<dbReference type="GO" id="GO:0051603">
    <property type="term" value="P:proteolysis involved in protein catabolic process"/>
    <property type="evidence" value="ECO:0007669"/>
    <property type="project" value="InterPro"/>
</dbReference>
<dbReference type="PANTHER" id="PTHR32194:SF6">
    <property type="entry name" value="PROTEASOME SUBUNIT BETA"/>
    <property type="match status" value="1"/>
</dbReference>
<evidence type="ECO:0000256" key="1">
    <source>
        <dbReference type="ARBA" id="ARBA00022490"/>
    </source>
</evidence>
<evidence type="ECO:0000313" key="6">
    <source>
        <dbReference type="Proteomes" id="UP000242188"/>
    </source>
</evidence>
<dbReference type="InterPro" id="IPR001353">
    <property type="entry name" value="Proteasome_sua/b"/>
</dbReference>
<dbReference type="PROSITE" id="PS00854">
    <property type="entry name" value="PROTEASOME_BETA_1"/>
    <property type="match status" value="1"/>
</dbReference>
<dbReference type="PIRSF" id="PIRSF001213">
    <property type="entry name" value="Psome_endopept_beta"/>
    <property type="match status" value="1"/>
</dbReference>
<sequence length="261" mass="28961">MATENILGTGELWRNGPAPGSLYQFPGNQSSQTSSQIGPAKRTMAPTVTGTSVLGLKFDGGVIIAADMLGSYGSLARYRNLSRILKINDSTVIGCGGDYADFQYLKSTINQRVIDEECWDDGFQYTPKSLFSWMTRFMYNRRSNFDPLWNTTVVSGIEDGQPFLGYVDKIGVAYEAPTVASGYGSYIALPLLRDAYAKNPNMTMAEAEQQIERCMKVLFYRDARSLNKFEVAVVTKDGAMIRSNIEAKANWEIAHLIKGYE</sequence>
<protein>
    <recommendedName>
        <fullName evidence="4">Proteasome subunit beta</fullName>
    </recommendedName>
</protein>
<name>A0A210PN58_MIZYE</name>
<dbReference type="AlphaFoldDB" id="A0A210PN58"/>
<accession>A0A210PN58</accession>
<comment type="function">
    <text evidence="4">Non-catalytic component of the proteasome.</text>
</comment>
<comment type="subcellular location">
    <subcellularLocation>
        <location evidence="4">Cytoplasm</location>
    </subcellularLocation>
    <subcellularLocation>
        <location evidence="4">Nucleus</location>
    </subcellularLocation>
</comment>
<dbReference type="STRING" id="6573.A0A210PN58"/>
<dbReference type="InterPro" id="IPR023333">
    <property type="entry name" value="Proteasome_suB-type"/>
</dbReference>
<comment type="caution">
    <text evidence="5">The sequence shown here is derived from an EMBL/GenBank/DDBJ whole genome shotgun (WGS) entry which is preliminary data.</text>
</comment>
<dbReference type="GO" id="GO:0005634">
    <property type="term" value="C:nucleus"/>
    <property type="evidence" value="ECO:0007669"/>
    <property type="project" value="UniProtKB-SubCell"/>
</dbReference>
<evidence type="ECO:0000313" key="5">
    <source>
        <dbReference type="EMBL" id="OWF37903.1"/>
    </source>
</evidence>
<keyword evidence="2 4" id="KW-0647">Proteasome</keyword>
<dbReference type="InterPro" id="IPR016295">
    <property type="entry name" value="Proteasome_beta4"/>
</dbReference>
<dbReference type="Gene3D" id="3.60.20.10">
    <property type="entry name" value="Glutamine Phosphoribosylpyrophosphate, subunit 1, domain 1"/>
    <property type="match status" value="1"/>
</dbReference>
<dbReference type="Pfam" id="PF00227">
    <property type="entry name" value="Proteasome"/>
    <property type="match status" value="1"/>
</dbReference>
<comment type="similarity">
    <text evidence="4">Belongs to the peptidase T1B family.</text>
</comment>
<dbReference type="EMBL" id="NEDP02005576">
    <property type="protein sequence ID" value="OWF37903.1"/>
    <property type="molecule type" value="Genomic_DNA"/>
</dbReference>
<dbReference type="OrthoDB" id="7854943at2759"/>
<dbReference type="InterPro" id="IPR016050">
    <property type="entry name" value="Proteasome_bsu_CS"/>
</dbReference>
<dbReference type="GO" id="GO:0005737">
    <property type="term" value="C:cytoplasm"/>
    <property type="evidence" value="ECO:0007669"/>
    <property type="project" value="UniProtKB-SubCell"/>
</dbReference>
<evidence type="ECO:0000256" key="4">
    <source>
        <dbReference type="PIRNR" id="PIRNR001213"/>
    </source>
</evidence>
<dbReference type="InterPro" id="IPR029055">
    <property type="entry name" value="Ntn_hydrolases_N"/>
</dbReference>